<feature type="transmembrane region" description="Helical" evidence="8">
    <location>
        <begin position="142"/>
        <end position="163"/>
    </location>
</feature>
<dbReference type="GO" id="GO:0015165">
    <property type="term" value="F:pyrimidine nucleotide-sugar transmembrane transporter activity"/>
    <property type="evidence" value="ECO:0007669"/>
    <property type="project" value="InterPro"/>
</dbReference>
<dbReference type="AlphaFoldDB" id="A0A914CGW5"/>
<feature type="transmembrane region" description="Helical" evidence="8">
    <location>
        <begin position="170"/>
        <end position="189"/>
    </location>
</feature>
<evidence type="ECO:0000256" key="8">
    <source>
        <dbReference type="SAM" id="Phobius"/>
    </source>
</evidence>
<name>A0A914CGW5_9BILA</name>
<dbReference type="Proteomes" id="UP000887540">
    <property type="component" value="Unplaced"/>
</dbReference>
<feature type="transmembrane region" description="Helical" evidence="8">
    <location>
        <begin position="73"/>
        <end position="94"/>
    </location>
</feature>
<evidence type="ECO:0000256" key="4">
    <source>
        <dbReference type="ARBA" id="ARBA00022692"/>
    </source>
</evidence>
<feature type="compositionally biased region" description="Basic and acidic residues" evidence="7">
    <location>
        <begin position="1"/>
        <end position="13"/>
    </location>
</feature>
<dbReference type="PANTHER" id="PTHR10231">
    <property type="entry name" value="NUCLEOTIDE-SUGAR TRANSMEMBRANE TRANSPORTER"/>
    <property type="match status" value="1"/>
</dbReference>
<evidence type="ECO:0000313" key="10">
    <source>
        <dbReference type="WBParaSite" id="ACRNAN_scaffold1055.g14213.t1"/>
    </source>
</evidence>
<dbReference type="NCBIfam" id="TIGR00803">
    <property type="entry name" value="nst"/>
    <property type="match status" value="2"/>
</dbReference>
<dbReference type="WBParaSite" id="ACRNAN_scaffold1055.g14213.t1">
    <property type="protein sequence ID" value="ACRNAN_scaffold1055.g14213.t1"/>
    <property type="gene ID" value="ACRNAN_scaffold1055.g14213"/>
</dbReference>
<comment type="subcellular location">
    <subcellularLocation>
        <location evidence="1">Membrane</location>
        <topology evidence="1">Multi-pass membrane protein</topology>
    </subcellularLocation>
</comment>
<feature type="transmembrane region" description="Helical" evidence="8">
    <location>
        <begin position="320"/>
        <end position="339"/>
    </location>
</feature>
<dbReference type="GO" id="GO:0000139">
    <property type="term" value="C:Golgi membrane"/>
    <property type="evidence" value="ECO:0007669"/>
    <property type="project" value="InterPro"/>
</dbReference>
<feature type="transmembrane region" description="Helical" evidence="8">
    <location>
        <begin position="115"/>
        <end position="136"/>
    </location>
</feature>
<keyword evidence="5 8" id="KW-1133">Transmembrane helix</keyword>
<dbReference type="InterPro" id="IPR037185">
    <property type="entry name" value="EmrE-like"/>
</dbReference>
<evidence type="ECO:0000256" key="3">
    <source>
        <dbReference type="ARBA" id="ARBA00022597"/>
    </source>
</evidence>
<feature type="region of interest" description="Disordered" evidence="7">
    <location>
        <begin position="399"/>
        <end position="418"/>
    </location>
</feature>
<evidence type="ECO:0000256" key="7">
    <source>
        <dbReference type="SAM" id="MobiDB-lite"/>
    </source>
</evidence>
<reference evidence="10" key="1">
    <citation type="submission" date="2022-11" db="UniProtKB">
        <authorList>
            <consortium name="WormBaseParasite"/>
        </authorList>
    </citation>
    <scope>IDENTIFICATION</scope>
</reference>
<feature type="transmembrane region" description="Helical" evidence="8">
    <location>
        <begin position="250"/>
        <end position="270"/>
    </location>
</feature>
<comment type="similarity">
    <text evidence="2">Belongs to the nucleotide-sugar transporter family. SLC35A subfamily.</text>
</comment>
<dbReference type="PIRSF" id="PIRSF005799">
    <property type="entry name" value="UDP-gal_transpt"/>
    <property type="match status" value="1"/>
</dbReference>
<evidence type="ECO:0000256" key="6">
    <source>
        <dbReference type="ARBA" id="ARBA00023136"/>
    </source>
</evidence>
<feature type="transmembrane region" description="Helical" evidence="8">
    <location>
        <begin position="346"/>
        <end position="366"/>
    </location>
</feature>
<keyword evidence="4 8" id="KW-0812">Transmembrane</keyword>
<keyword evidence="3" id="KW-0762">Sugar transport</keyword>
<feature type="transmembrane region" description="Helical" evidence="8">
    <location>
        <begin position="372"/>
        <end position="391"/>
    </location>
</feature>
<accession>A0A914CGW5</accession>
<sequence>MDVNKIPEDRRSQDTTSTEVKSTSLSNNSTSKLKFGILIKYISLVTLVIQMTSQVLLMRYATTRDQPQFLKTVAVFFNELVKLVAAFLIFFLTADSVSSALQGLKYCYWTNIIDTLKVGVPAFIYTIQNFLLYIGIENLDAGTYMVIYQLKILTTALFTVMLLKRRLSILQWLALGILIAGVVIVEYSARKNSSSPTIIPTNSTLFSANVSNSSGEFFFNSNVTENLAEILNVTEPITTQHRVMKSGNPILGFVALLVASFLSGFAGVYFEKILKGSDVSLWLRNVQLASLSLPIGFGVIMFNDGQAVYNKGLMQGFDWAVWGVVFIQALGGLVVAVVIKYADNILKAFATSIGIVLSTVASIFLFSVYPRLLFILGAALVILAVFVYGIFPYKPNYARHQDEESGSKKSSDESDVKS</sequence>
<keyword evidence="9" id="KW-1185">Reference proteome</keyword>
<evidence type="ECO:0000256" key="5">
    <source>
        <dbReference type="ARBA" id="ARBA00022989"/>
    </source>
</evidence>
<evidence type="ECO:0000313" key="9">
    <source>
        <dbReference type="Proteomes" id="UP000887540"/>
    </source>
</evidence>
<proteinExistence type="inferred from homology"/>
<organism evidence="9 10">
    <name type="scientific">Acrobeloides nanus</name>
    <dbReference type="NCBI Taxonomy" id="290746"/>
    <lineage>
        <taxon>Eukaryota</taxon>
        <taxon>Metazoa</taxon>
        <taxon>Ecdysozoa</taxon>
        <taxon>Nematoda</taxon>
        <taxon>Chromadorea</taxon>
        <taxon>Rhabditida</taxon>
        <taxon>Tylenchina</taxon>
        <taxon>Cephalobomorpha</taxon>
        <taxon>Cephaloboidea</taxon>
        <taxon>Cephalobidae</taxon>
        <taxon>Acrobeloides</taxon>
    </lineage>
</organism>
<evidence type="ECO:0000256" key="1">
    <source>
        <dbReference type="ARBA" id="ARBA00004141"/>
    </source>
</evidence>
<feature type="transmembrane region" description="Helical" evidence="8">
    <location>
        <begin position="41"/>
        <end position="61"/>
    </location>
</feature>
<feature type="transmembrane region" description="Helical" evidence="8">
    <location>
        <begin position="282"/>
        <end position="300"/>
    </location>
</feature>
<feature type="region of interest" description="Disordered" evidence="7">
    <location>
        <begin position="1"/>
        <end position="27"/>
    </location>
</feature>
<evidence type="ECO:0000256" key="2">
    <source>
        <dbReference type="ARBA" id="ARBA00009976"/>
    </source>
</evidence>
<keyword evidence="6 8" id="KW-0472">Membrane</keyword>
<protein>
    <submittedName>
        <fullName evidence="10">UDP-galactose transporter</fullName>
    </submittedName>
</protein>
<dbReference type="SUPFAM" id="SSF103481">
    <property type="entry name" value="Multidrug resistance efflux transporter EmrE"/>
    <property type="match status" value="1"/>
</dbReference>
<dbReference type="Pfam" id="PF04142">
    <property type="entry name" value="Nuc_sug_transp"/>
    <property type="match status" value="1"/>
</dbReference>
<keyword evidence="3" id="KW-0813">Transport</keyword>
<dbReference type="InterPro" id="IPR007271">
    <property type="entry name" value="Nuc_sug_transpt"/>
</dbReference>